<sequence length="80" mass="9337">MVTPELINLIDFDTWREIENLKKLKIIKILDGKCLTNTILNIKAISEFDKALISNVIYIKLVISLFYADRNCLFRAYNKS</sequence>
<dbReference type="STRING" id="227084.SAMN05421855_10476"/>
<evidence type="ECO:0000313" key="2">
    <source>
        <dbReference type="Proteomes" id="UP000199321"/>
    </source>
</evidence>
<evidence type="ECO:0000313" key="1">
    <source>
        <dbReference type="EMBL" id="SDE99414.1"/>
    </source>
</evidence>
<dbReference type="Proteomes" id="UP000199321">
    <property type="component" value="Unassembled WGS sequence"/>
</dbReference>
<gene>
    <name evidence="1" type="ORF">SAMN05421855_10476</name>
</gene>
<proteinExistence type="predicted"/>
<reference evidence="1 2" key="1">
    <citation type="submission" date="2016-10" db="EMBL/GenBank/DDBJ databases">
        <authorList>
            <person name="de Groot N.N."/>
        </authorList>
    </citation>
    <scope>NUCLEOTIDE SEQUENCE [LARGE SCALE GENOMIC DNA]</scope>
    <source>
        <strain evidence="1 2">DSM 16195</strain>
    </source>
</reference>
<keyword evidence="2" id="KW-1185">Reference proteome</keyword>
<organism evidence="1 2">
    <name type="scientific">Ulvibacter litoralis</name>
    <dbReference type="NCBI Taxonomy" id="227084"/>
    <lineage>
        <taxon>Bacteria</taxon>
        <taxon>Pseudomonadati</taxon>
        <taxon>Bacteroidota</taxon>
        <taxon>Flavobacteriia</taxon>
        <taxon>Flavobacteriales</taxon>
        <taxon>Flavobacteriaceae</taxon>
        <taxon>Ulvibacter</taxon>
    </lineage>
</organism>
<accession>A0A1G7HGJ3</accession>
<name>A0A1G7HGJ3_9FLAO</name>
<dbReference type="EMBL" id="FNBA01000004">
    <property type="protein sequence ID" value="SDE99414.1"/>
    <property type="molecule type" value="Genomic_DNA"/>
</dbReference>
<protein>
    <submittedName>
        <fullName evidence="1">Uncharacterized protein</fullName>
    </submittedName>
</protein>
<dbReference type="AlphaFoldDB" id="A0A1G7HGJ3"/>